<dbReference type="UniPathway" id="UPA00085"/>
<evidence type="ECO:0000256" key="4">
    <source>
        <dbReference type="ARBA" id="ARBA00022679"/>
    </source>
</evidence>
<dbReference type="SUPFAM" id="SSF53659">
    <property type="entry name" value="Isocitrate/Isopropylmalate dehydrogenase-like"/>
    <property type="match status" value="1"/>
</dbReference>
<gene>
    <name evidence="10 11" type="primary">plsX</name>
    <name evidence="11" type="ORF">H8S55_12080</name>
</gene>
<evidence type="ECO:0000256" key="8">
    <source>
        <dbReference type="ARBA" id="ARBA00024069"/>
    </source>
</evidence>
<dbReference type="AlphaFoldDB" id="A0A8J6IZX5"/>
<dbReference type="PANTHER" id="PTHR30100">
    <property type="entry name" value="FATTY ACID/PHOSPHOLIPID SYNTHESIS PROTEIN PLSX"/>
    <property type="match status" value="1"/>
</dbReference>
<evidence type="ECO:0000313" key="11">
    <source>
        <dbReference type="EMBL" id="MBC5718043.1"/>
    </source>
</evidence>
<protein>
    <recommendedName>
        <fullName evidence="8 10">Phosphate acyltransferase</fullName>
        <ecNumber evidence="8 10">2.3.1.274</ecNumber>
    </recommendedName>
    <alternativeName>
        <fullName evidence="10">Acyl-ACP phosphotransacylase</fullName>
    </alternativeName>
    <alternativeName>
        <fullName evidence="10">Acyl-[acyl-carrier-protein]--phosphate acyltransferase</fullName>
    </alternativeName>
    <alternativeName>
        <fullName evidence="10">Phosphate-acyl-ACP acyltransferase</fullName>
    </alternativeName>
</protein>
<keyword evidence="12" id="KW-1185">Reference proteome</keyword>
<name>A0A8J6IZX5_9FIRM</name>
<reference evidence="11" key="1">
    <citation type="submission" date="2020-08" db="EMBL/GenBank/DDBJ databases">
        <title>Genome public.</title>
        <authorList>
            <person name="Liu C."/>
            <person name="Sun Q."/>
        </authorList>
    </citation>
    <scope>NUCLEOTIDE SEQUENCE</scope>
    <source>
        <strain evidence="11">BX5</strain>
    </source>
</reference>
<evidence type="ECO:0000256" key="10">
    <source>
        <dbReference type="HAMAP-Rule" id="MF_00019"/>
    </source>
</evidence>
<sequence length="355" mass="37050">MKIIVDAMGGDNAPQAPVMGAVEANREYGVGVILVGRGETILKVLEDNGIKELPAGVEIAHASEVVEMCDNPATAFREKKDSSLTVGLNLLKSGEGDAFVSAGSTGALLSGATLVVKRIRGIRRAALAPVVPTGNGGAVLIDCGANAECPPEYLLQFAYMGSYYAEHVLGRPEPRVGLLNIGVEPSKGTSLQTAVYPMLVEAGKAGRINFVGNVEAREAVEGAVDVIVCDGYSGNIFLKTMEGTGLYLVRELKGVFTKNLLTKLAAVLVSGGLKQMKKLLSSSEVGGTALVGISKPVIKAHGSSDAYAIKNAVRQAKQYVSSGIIESITENVDVMRLDPPLKAKEAAKETAPEQA</sequence>
<dbReference type="Gene3D" id="3.40.718.10">
    <property type="entry name" value="Isopropylmalate Dehydrogenase"/>
    <property type="match status" value="1"/>
</dbReference>
<comment type="catalytic activity">
    <reaction evidence="1 10">
        <text>a fatty acyl-[ACP] + phosphate = an acyl phosphate + holo-[ACP]</text>
        <dbReference type="Rhea" id="RHEA:42292"/>
        <dbReference type="Rhea" id="RHEA-COMP:9685"/>
        <dbReference type="Rhea" id="RHEA-COMP:14125"/>
        <dbReference type="ChEBI" id="CHEBI:43474"/>
        <dbReference type="ChEBI" id="CHEBI:59918"/>
        <dbReference type="ChEBI" id="CHEBI:64479"/>
        <dbReference type="ChEBI" id="CHEBI:138651"/>
        <dbReference type="EC" id="2.3.1.274"/>
    </reaction>
</comment>
<evidence type="ECO:0000256" key="3">
    <source>
        <dbReference type="ARBA" id="ARBA00022516"/>
    </source>
</evidence>
<dbReference type="EC" id="2.3.1.274" evidence="8 10"/>
<dbReference type="PANTHER" id="PTHR30100:SF1">
    <property type="entry name" value="PHOSPHATE ACYLTRANSFERASE"/>
    <property type="match status" value="1"/>
</dbReference>
<dbReference type="NCBIfam" id="TIGR00182">
    <property type="entry name" value="plsX"/>
    <property type="match status" value="1"/>
</dbReference>
<comment type="function">
    <text evidence="10">Catalyzes the reversible formation of acyl-phosphate (acyl-PO(4)) from acyl-[acyl-carrier-protein] (acyl-ACP). This enzyme utilizes acyl-ACP as fatty acyl donor, but not acyl-CoA.</text>
</comment>
<dbReference type="GO" id="GO:0006633">
    <property type="term" value="P:fatty acid biosynthetic process"/>
    <property type="evidence" value="ECO:0007669"/>
    <property type="project" value="UniProtKB-UniRule"/>
</dbReference>
<dbReference type="Proteomes" id="UP000602260">
    <property type="component" value="Unassembled WGS sequence"/>
</dbReference>
<comment type="similarity">
    <text evidence="10">Belongs to the PlsX family.</text>
</comment>
<keyword evidence="5 10" id="KW-0443">Lipid metabolism</keyword>
<evidence type="ECO:0000256" key="9">
    <source>
        <dbReference type="ARBA" id="ARBA00046608"/>
    </source>
</evidence>
<comment type="pathway">
    <text evidence="10">Lipid metabolism; phospholipid metabolism.</text>
</comment>
<keyword evidence="7 10" id="KW-1208">Phospholipid metabolism</keyword>
<evidence type="ECO:0000313" key="12">
    <source>
        <dbReference type="Proteomes" id="UP000602260"/>
    </source>
</evidence>
<organism evidence="11 12">
    <name type="scientific">Flintibacter faecis</name>
    <dbReference type="NCBI Taxonomy" id="2763047"/>
    <lineage>
        <taxon>Bacteria</taxon>
        <taxon>Bacillati</taxon>
        <taxon>Bacillota</taxon>
        <taxon>Clostridia</taxon>
        <taxon>Eubacteriales</taxon>
        <taxon>Flintibacter</taxon>
    </lineage>
</organism>
<accession>A0A8J6IZX5</accession>
<evidence type="ECO:0000256" key="1">
    <source>
        <dbReference type="ARBA" id="ARBA00001232"/>
    </source>
</evidence>
<comment type="caution">
    <text evidence="11">The sequence shown here is derived from an EMBL/GenBank/DDBJ whole genome shotgun (WGS) entry which is preliminary data.</text>
</comment>
<dbReference type="GO" id="GO:0043811">
    <property type="term" value="F:phosphate:acyl-[acyl carrier protein] acyltransferase activity"/>
    <property type="evidence" value="ECO:0007669"/>
    <property type="project" value="UniProtKB-UniRule"/>
</dbReference>
<evidence type="ECO:0000256" key="7">
    <source>
        <dbReference type="ARBA" id="ARBA00023264"/>
    </source>
</evidence>
<keyword evidence="11" id="KW-0012">Acyltransferase</keyword>
<dbReference type="HAMAP" id="MF_00019">
    <property type="entry name" value="PlsX"/>
    <property type="match status" value="1"/>
</dbReference>
<keyword evidence="4 10" id="KW-0808">Transferase</keyword>
<evidence type="ECO:0000256" key="5">
    <source>
        <dbReference type="ARBA" id="ARBA00023098"/>
    </source>
</evidence>
<dbReference type="Pfam" id="PF02504">
    <property type="entry name" value="FA_synthesis"/>
    <property type="match status" value="1"/>
</dbReference>
<dbReference type="PIRSF" id="PIRSF002465">
    <property type="entry name" value="Phsphlp_syn_PlsX"/>
    <property type="match status" value="1"/>
</dbReference>
<keyword evidence="6 10" id="KW-0594">Phospholipid biosynthesis</keyword>
<evidence type="ECO:0000256" key="2">
    <source>
        <dbReference type="ARBA" id="ARBA00022490"/>
    </source>
</evidence>
<dbReference type="GO" id="GO:0005737">
    <property type="term" value="C:cytoplasm"/>
    <property type="evidence" value="ECO:0007669"/>
    <property type="project" value="UniProtKB-SubCell"/>
</dbReference>
<dbReference type="GO" id="GO:0008654">
    <property type="term" value="P:phospholipid biosynthetic process"/>
    <property type="evidence" value="ECO:0007669"/>
    <property type="project" value="UniProtKB-KW"/>
</dbReference>
<comment type="subunit">
    <text evidence="9 10">Homodimer. Probably interacts with PlsY.</text>
</comment>
<comment type="subcellular location">
    <subcellularLocation>
        <location evidence="10">Cytoplasm</location>
    </subcellularLocation>
    <text evidence="10">Associated with the membrane possibly through PlsY.</text>
</comment>
<dbReference type="InterPro" id="IPR003664">
    <property type="entry name" value="FA_synthesis"/>
</dbReference>
<keyword evidence="3 10" id="KW-0444">Lipid biosynthesis</keyword>
<dbReference type="InterPro" id="IPR012281">
    <property type="entry name" value="Phospholipid_synth_PlsX-like"/>
</dbReference>
<proteinExistence type="inferred from homology"/>
<evidence type="ECO:0000256" key="6">
    <source>
        <dbReference type="ARBA" id="ARBA00023209"/>
    </source>
</evidence>
<dbReference type="RefSeq" id="WP_147562790.1">
    <property type="nucleotide sequence ID" value="NZ_JACOPN010000009.1"/>
</dbReference>
<dbReference type="EMBL" id="JACOPN010000009">
    <property type="protein sequence ID" value="MBC5718043.1"/>
    <property type="molecule type" value="Genomic_DNA"/>
</dbReference>
<keyword evidence="2 10" id="KW-0963">Cytoplasm</keyword>